<feature type="compositionally biased region" description="Polar residues" evidence="5">
    <location>
        <begin position="42"/>
        <end position="52"/>
    </location>
</feature>
<evidence type="ECO:0000259" key="7">
    <source>
        <dbReference type="PROSITE" id="PS51935"/>
    </source>
</evidence>
<evidence type="ECO:0000256" key="3">
    <source>
        <dbReference type="ARBA" id="ARBA00022801"/>
    </source>
</evidence>
<evidence type="ECO:0000256" key="4">
    <source>
        <dbReference type="ARBA" id="ARBA00022807"/>
    </source>
</evidence>
<dbReference type="InterPro" id="IPR051202">
    <property type="entry name" value="Peptidase_C40"/>
</dbReference>
<evidence type="ECO:0000313" key="8">
    <source>
        <dbReference type="EMBL" id="MFC5468393.1"/>
    </source>
</evidence>
<sequence length="331" mass="35535">MKLISTLTLAVGLAAGATTLAGCVHNPGDTADLKQHSGPVHIQSNDGKSPSDLTEGRHIVPIRLLQNTGYVSLEDVSKATGFHGAWIRGGAYGVGDYDPAWVFKTGQSTVSIAGSNWRMPASAIKTDGQMFVPVGALQKLFGDVTVFAIEKDDIAFFPKPTPNETGVTGKSLDFADAKPIKPAKPALAEAANAGTNGGSDDAVIAFAKKYLGIVYEFGTEPYSKSGTFDCSSFTQHVFHRFGVSLPRVARRQAESGKYVSRDNLQEGDLLFFYVPGRFKSNKTVGHVGIYMGDGNMIHASPKPKNGVQVTPINKPYWKDTFLYAKRYPLNG</sequence>
<dbReference type="PANTHER" id="PTHR47053">
    <property type="entry name" value="MUREIN DD-ENDOPEPTIDASE MEPH-RELATED"/>
    <property type="match status" value="1"/>
</dbReference>
<evidence type="ECO:0000256" key="1">
    <source>
        <dbReference type="ARBA" id="ARBA00007074"/>
    </source>
</evidence>
<keyword evidence="4" id="KW-0788">Thiol protease</keyword>
<evidence type="ECO:0000256" key="6">
    <source>
        <dbReference type="SAM" id="SignalP"/>
    </source>
</evidence>
<keyword evidence="2" id="KW-0645">Protease</keyword>
<organism evidence="8 9">
    <name type="scientific">Cohnella suwonensis</name>
    <dbReference type="NCBI Taxonomy" id="696072"/>
    <lineage>
        <taxon>Bacteria</taxon>
        <taxon>Bacillati</taxon>
        <taxon>Bacillota</taxon>
        <taxon>Bacilli</taxon>
        <taxon>Bacillales</taxon>
        <taxon>Paenibacillaceae</taxon>
        <taxon>Cohnella</taxon>
    </lineage>
</organism>
<evidence type="ECO:0000313" key="9">
    <source>
        <dbReference type="Proteomes" id="UP001596105"/>
    </source>
</evidence>
<dbReference type="Proteomes" id="UP001596105">
    <property type="component" value="Unassembled WGS sequence"/>
</dbReference>
<feature type="signal peptide" evidence="6">
    <location>
        <begin position="1"/>
        <end position="21"/>
    </location>
</feature>
<gene>
    <name evidence="8" type="ORF">ACFPPD_06650</name>
</gene>
<evidence type="ECO:0000256" key="2">
    <source>
        <dbReference type="ARBA" id="ARBA00022670"/>
    </source>
</evidence>
<evidence type="ECO:0000256" key="5">
    <source>
        <dbReference type="SAM" id="MobiDB-lite"/>
    </source>
</evidence>
<dbReference type="SUPFAM" id="SSF54001">
    <property type="entry name" value="Cysteine proteinases"/>
    <property type="match status" value="1"/>
</dbReference>
<comment type="caution">
    <text evidence="8">The sequence shown here is derived from an EMBL/GenBank/DDBJ whole genome shotgun (WGS) entry which is preliminary data.</text>
</comment>
<dbReference type="PANTHER" id="PTHR47053:SF1">
    <property type="entry name" value="MUREIN DD-ENDOPEPTIDASE MEPH-RELATED"/>
    <property type="match status" value="1"/>
</dbReference>
<accession>A0ABW0LRM1</accession>
<dbReference type="InterPro" id="IPR000064">
    <property type="entry name" value="NLP_P60_dom"/>
</dbReference>
<reference evidence="9" key="1">
    <citation type="journal article" date="2019" name="Int. J. Syst. Evol. Microbiol.">
        <title>The Global Catalogue of Microorganisms (GCM) 10K type strain sequencing project: providing services to taxonomists for standard genome sequencing and annotation.</title>
        <authorList>
            <consortium name="The Broad Institute Genomics Platform"/>
            <consortium name="The Broad Institute Genome Sequencing Center for Infectious Disease"/>
            <person name="Wu L."/>
            <person name="Ma J."/>
        </authorList>
    </citation>
    <scope>NUCLEOTIDE SEQUENCE [LARGE SCALE GENOMIC DNA]</scope>
    <source>
        <strain evidence="9">CCUG 57113</strain>
    </source>
</reference>
<keyword evidence="6" id="KW-0732">Signal</keyword>
<dbReference type="InterPro" id="IPR038765">
    <property type="entry name" value="Papain-like_cys_pep_sf"/>
</dbReference>
<protein>
    <submittedName>
        <fullName evidence="8">C40 family peptidase</fullName>
    </submittedName>
</protein>
<keyword evidence="3" id="KW-0378">Hydrolase</keyword>
<comment type="similarity">
    <text evidence="1">Belongs to the peptidase C40 family.</text>
</comment>
<dbReference type="PROSITE" id="PS51257">
    <property type="entry name" value="PROKAR_LIPOPROTEIN"/>
    <property type="match status" value="1"/>
</dbReference>
<dbReference type="Gene3D" id="3.90.1720.10">
    <property type="entry name" value="endopeptidase domain like (from Nostoc punctiforme)"/>
    <property type="match status" value="1"/>
</dbReference>
<feature type="region of interest" description="Disordered" evidence="5">
    <location>
        <begin position="32"/>
        <end position="53"/>
    </location>
</feature>
<keyword evidence="9" id="KW-1185">Reference proteome</keyword>
<dbReference type="Pfam" id="PF00877">
    <property type="entry name" value="NLPC_P60"/>
    <property type="match status" value="1"/>
</dbReference>
<dbReference type="EMBL" id="JBHSMH010000011">
    <property type="protein sequence ID" value="MFC5468393.1"/>
    <property type="molecule type" value="Genomic_DNA"/>
</dbReference>
<feature type="chain" id="PRO_5046792473" evidence="6">
    <location>
        <begin position="22"/>
        <end position="331"/>
    </location>
</feature>
<feature type="domain" description="NlpC/P60" evidence="7">
    <location>
        <begin position="197"/>
        <end position="328"/>
    </location>
</feature>
<proteinExistence type="inferred from homology"/>
<dbReference type="PROSITE" id="PS51935">
    <property type="entry name" value="NLPC_P60"/>
    <property type="match status" value="1"/>
</dbReference>
<name>A0ABW0LRM1_9BACL</name>
<dbReference type="RefSeq" id="WP_378081602.1">
    <property type="nucleotide sequence ID" value="NZ_JBHSMH010000011.1"/>
</dbReference>